<sequence>MPPVEEKQNPRSIGELVAGISERFSRLIRDEIELAKVQAAAKAQKLGVGAGLLAAAGVLALYAFGILLLAAVWGIANALPLWLSALIVGFVLLLICAILALVGIKSIKKSNEYVVDPKSGLINDIEAAKKGLATDE</sequence>
<dbReference type="OrthoDB" id="3260065at2"/>
<name>A0A3S8ZC94_9ACTO</name>
<dbReference type="InterPro" id="IPR009937">
    <property type="entry name" value="Phage_holin_3_6"/>
</dbReference>
<dbReference type="EMBL" id="CP034438">
    <property type="protein sequence ID" value="AZN31094.1"/>
    <property type="molecule type" value="Genomic_DNA"/>
</dbReference>
<dbReference type="Proteomes" id="UP000270021">
    <property type="component" value="Chromosome"/>
</dbReference>
<dbReference type="Pfam" id="PF07332">
    <property type="entry name" value="Phage_holin_3_6"/>
    <property type="match status" value="1"/>
</dbReference>
<keyword evidence="1" id="KW-0472">Membrane</keyword>
<keyword evidence="1" id="KW-0812">Transmembrane</keyword>
<dbReference type="AlphaFoldDB" id="A0A3S8ZC94"/>
<gene>
    <name evidence="2" type="ORF">EJO69_07000</name>
</gene>
<evidence type="ECO:0000313" key="3">
    <source>
        <dbReference type="Proteomes" id="UP000270021"/>
    </source>
</evidence>
<accession>A0A3S8ZC94</accession>
<organism evidence="2 3">
    <name type="scientific">Flaviflexus salsibiostraticola</name>
    <dbReference type="NCBI Taxonomy" id="1282737"/>
    <lineage>
        <taxon>Bacteria</taxon>
        <taxon>Bacillati</taxon>
        <taxon>Actinomycetota</taxon>
        <taxon>Actinomycetes</taxon>
        <taxon>Actinomycetales</taxon>
        <taxon>Actinomycetaceae</taxon>
        <taxon>Flaviflexus</taxon>
    </lineage>
</organism>
<evidence type="ECO:0000256" key="1">
    <source>
        <dbReference type="SAM" id="Phobius"/>
    </source>
</evidence>
<proteinExistence type="predicted"/>
<evidence type="ECO:0000313" key="2">
    <source>
        <dbReference type="EMBL" id="AZN31094.1"/>
    </source>
</evidence>
<keyword evidence="1" id="KW-1133">Transmembrane helix</keyword>
<reference evidence="2 3" key="1">
    <citation type="submission" date="2018-12" db="EMBL/GenBank/DDBJ databases">
        <title>Complete genome sequence of Flaviflexus salsibiostraticola KCTC 33148.</title>
        <authorList>
            <person name="Bae J.-W."/>
        </authorList>
    </citation>
    <scope>NUCLEOTIDE SEQUENCE [LARGE SCALE GENOMIC DNA]</scope>
    <source>
        <strain evidence="2 3">KCTC 33148</strain>
    </source>
</reference>
<protein>
    <submittedName>
        <fullName evidence="2">Phage holin family protein</fullName>
    </submittedName>
</protein>
<feature type="transmembrane region" description="Helical" evidence="1">
    <location>
        <begin position="81"/>
        <end position="104"/>
    </location>
</feature>
<feature type="transmembrane region" description="Helical" evidence="1">
    <location>
        <begin position="52"/>
        <end position="75"/>
    </location>
</feature>
<dbReference type="KEGG" id="fsl:EJO69_07000"/>
<keyword evidence="3" id="KW-1185">Reference proteome</keyword>